<name>A0A1Y2J281_TRAC3</name>
<evidence type="ECO:0000256" key="1">
    <source>
        <dbReference type="SAM" id="SignalP"/>
    </source>
</evidence>
<feature type="chain" id="PRO_5012508420" description="DOMON domain-containing protein" evidence="1">
    <location>
        <begin position="23"/>
        <end position="233"/>
    </location>
</feature>
<accession>A0A1Y2J281</accession>
<evidence type="ECO:0008006" key="4">
    <source>
        <dbReference type="Google" id="ProtNLM"/>
    </source>
</evidence>
<keyword evidence="1" id="KW-0732">Signal</keyword>
<evidence type="ECO:0000313" key="2">
    <source>
        <dbReference type="EMBL" id="OSD07525.1"/>
    </source>
</evidence>
<dbReference type="AlphaFoldDB" id="A0A1Y2J281"/>
<keyword evidence="3" id="KW-1185">Reference proteome</keyword>
<dbReference type="EMBL" id="KZ084088">
    <property type="protein sequence ID" value="OSD07525.1"/>
    <property type="molecule type" value="Genomic_DNA"/>
</dbReference>
<gene>
    <name evidence="2" type="ORF">PYCCODRAFT_622110</name>
</gene>
<dbReference type="OrthoDB" id="2754711at2759"/>
<reference evidence="2 3" key="1">
    <citation type="journal article" date="2015" name="Biotechnol. Biofuels">
        <title>Enhanced degradation of softwood versus hardwood by the white-rot fungus Pycnoporus coccineus.</title>
        <authorList>
            <person name="Couturier M."/>
            <person name="Navarro D."/>
            <person name="Chevret D."/>
            <person name="Henrissat B."/>
            <person name="Piumi F."/>
            <person name="Ruiz-Duenas F.J."/>
            <person name="Martinez A.T."/>
            <person name="Grigoriev I.V."/>
            <person name="Riley R."/>
            <person name="Lipzen A."/>
            <person name="Berrin J.G."/>
            <person name="Master E.R."/>
            <person name="Rosso M.N."/>
        </authorList>
    </citation>
    <scope>NUCLEOTIDE SEQUENCE [LARGE SCALE GENOMIC DNA]</scope>
    <source>
        <strain evidence="2 3">BRFM310</strain>
    </source>
</reference>
<evidence type="ECO:0000313" key="3">
    <source>
        <dbReference type="Proteomes" id="UP000193067"/>
    </source>
</evidence>
<protein>
    <recommendedName>
        <fullName evidence="4">DOMON domain-containing protein</fullName>
    </recommendedName>
</protein>
<dbReference type="Proteomes" id="UP000193067">
    <property type="component" value="Unassembled WGS sequence"/>
</dbReference>
<proteinExistence type="predicted"/>
<organism evidence="2 3">
    <name type="scientific">Trametes coccinea (strain BRFM310)</name>
    <name type="common">Pycnoporus coccineus</name>
    <dbReference type="NCBI Taxonomy" id="1353009"/>
    <lineage>
        <taxon>Eukaryota</taxon>
        <taxon>Fungi</taxon>
        <taxon>Dikarya</taxon>
        <taxon>Basidiomycota</taxon>
        <taxon>Agaricomycotina</taxon>
        <taxon>Agaricomycetes</taxon>
        <taxon>Polyporales</taxon>
        <taxon>Polyporaceae</taxon>
        <taxon>Trametes</taxon>
    </lineage>
</organism>
<sequence length="233" mass="24374">MTLHCFARTVFLLLAAVGTALTTHIPRAESLIITQPNALVAWTLGTIETVTWTIGGLDLDGVNGTVLMGFAFTNGTIQLWKDQPLATDVALADGIVNVRCPLNLPTSFRYVVAQYGHPVVWAVLGNETSTSPPFQVIDINDHDVNSNVDISTLPVALSTLGSVPPATITRTSVVATILPSLSSIGTTGAAQATDTKKQSANAHGALTPKGGSWHVFPPLVFSGLFMAVGGFIA</sequence>
<feature type="signal peptide" evidence="1">
    <location>
        <begin position="1"/>
        <end position="22"/>
    </location>
</feature>